<dbReference type="EMBL" id="JANHOG010000556">
    <property type="protein sequence ID" value="KAJ3553294.1"/>
    <property type="molecule type" value="Genomic_DNA"/>
</dbReference>
<evidence type="ECO:0000313" key="2">
    <source>
        <dbReference type="Proteomes" id="UP001148662"/>
    </source>
</evidence>
<protein>
    <submittedName>
        <fullName evidence="1">Uncharacterized protein</fullName>
    </submittedName>
</protein>
<keyword evidence="2" id="KW-1185">Reference proteome</keyword>
<gene>
    <name evidence="1" type="ORF">NM688_g3693</name>
</gene>
<dbReference type="Proteomes" id="UP001148662">
    <property type="component" value="Unassembled WGS sequence"/>
</dbReference>
<accession>A0ACC1T570</accession>
<sequence>MSALVDPRGSPSAVCSPPEKLSRSERDENDGAANVIRMALTSSAQEVRKLVAGRRQYTGVNGANSIMLGLQMIACEIRTM</sequence>
<reference evidence="1" key="1">
    <citation type="submission" date="2022-07" db="EMBL/GenBank/DDBJ databases">
        <title>Genome Sequence of Phlebia brevispora.</title>
        <authorList>
            <person name="Buettner E."/>
        </authorList>
    </citation>
    <scope>NUCLEOTIDE SEQUENCE</scope>
    <source>
        <strain evidence="1">MPL23</strain>
    </source>
</reference>
<proteinExistence type="predicted"/>
<organism evidence="1 2">
    <name type="scientific">Phlebia brevispora</name>
    <dbReference type="NCBI Taxonomy" id="194682"/>
    <lineage>
        <taxon>Eukaryota</taxon>
        <taxon>Fungi</taxon>
        <taxon>Dikarya</taxon>
        <taxon>Basidiomycota</taxon>
        <taxon>Agaricomycotina</taxon>
        <taxon>Agaricomycetes</taxon>
        <taxon>Polyporales</taxon>
        <taxon>Meruliaceae</taxon>
        <taxon>Phlebia</taxon>
    </lineage>
</organism>
<name>A0ACC1T570_9APHY</name>
<comment type="caution">
    <text evidence="1">The sequence shown here is derived from an EMBL/GenBank/DDBJ whole genome shotgun (WGS) entry which is preliminary data.</text>
</comment>
<evidence type="ECO:0000313" key="1">
    <source>
        <dbReference type="EMBL" id="KAJ3553294.1"/>
    </source>
</evidence>